<evidence type="ECO:0000256" key="1">
    <source>
        <dbReference type="SAM" id="MobiDB-lite"/>
    </source>
</evidence>
<evidence type="ECO:0000313" key="3">
    <source>
        <dbReference type="Proteomes" id="UP000242715"/>
    </source>
</evidence>
<sequence length="110" mass="12091">MQAQKKEFRVAKDSRKTSTSDPVVEVVNLERSSPKKMVNFDPMLDGMLKQKVVPPVLDNIPIPSPQKSPNHKDHENDVLDVQSSTASQFVADTQPFEINSVGPDKGGTSC</sequence>
<reference evidence="3" key="1">
    <citation type="journal article" date="2017" name="Front. Plant Sci.">
        <title>Climate Clever Clovers: New Paradigm to Reduce the Environmental Footprint of Ruminants by Breeding Low Methanogenic Forages Utilizing Haplotype Variation.</title>
        <authorList>
            <person name="Kaur P."/>
            <person name="Appels R."/>
            <person name="Bayer P.E."/>
            <person name="Keeble-Gagnere G."/>
            <person name="Wang J."/>
            <person name="Hirakawa H."/>
            <person name="Shirasawa K."/>
            <person name="Vercoe P."/>
            <person name="Stefanova K."/>
            <person name="Durmic Z."/>
            <person name="Nichols P."/>
            <person name="Revell C."/>
            <person name="Isobe S.N."/>
            <person name="Edwards D."/>
            <person name="Erskine W."/>
        </authorList>
    </citation>
    <scope>NUCLEOTIDE SEQUENCE [LARGE SCALE GENOMIC DNA]</scope>
    <source>
        <strain evidence="3">cv. Daliak</strain>
    </source>
</reference>
<dbReference type="Proteomes" id="UP000242715">
    <property type="component" value="Unassembled WGS sequence"/>
</dbReference>
<evidence type="ECO:0000313" key="2">
    <source>
        <dbReference type="EMBL" id="GAU50284.1"/>
    </source>
</evidence>
<feature type="region of interest" description="Disordered" evidence="1">
    <location>
        <begin position="1"/>
        <end position="21"/>
    </location>
</feature>
<feature type="compositionally biased region" description="Polar residues" evidence="1">
    <location>
        <begin position="81"/>
        <end position="91"/>
    </location>
</feature>
<feature type="compositionally biased region" description="Basic and acidic residues" evidence="1">
    <location>
        <begin position="1"/>
        <end position="18"/>
    </location>
</feature>
<dbReference type="EMBL" id="DF974729">
    <property type="protein sequence ID" value="GAU50284.1"/>
    <property type="molecule type" value="Genomic_DNA"/>
</dbReference>
<proteinExistence type="predicted"/>
<dbReference type="OrthoDB" id="10620051at2759"/>
<keyword evidence="3" id="KW-1185">Reference proteome</keyword>
<protein>
    <submittedName>
        <fullName evidence="2">Uncharacterized protein</fullName>
    </submittedName>
</protein>
<organism evidence="2 3">
    <name type="scientific">Trifolium subterraneum</name>
    <name type="common">Subterranean clover</name>
    <dbReference type="NCBI Taxonomy" id="3900"/>
    <lineage>
        <taxon>Eukaryota</taxon>
        <taxon>Viridiplantae</taxon>
        <taxon>Streptophyta</taxon>
        <taxon>Embryophyta</taxon>
        <taxon>Tracheophyta</taxon>
        <taxon>Spermatophyta</taxon>
        <taxon>Magnoliopsida</taxon>
        <taxon>eudicotyledons</taxon>
        <taxon>Gunneridae</taxon>
        <taxon>Pentapetalae</taxon>
        <taxon>rosids</taxon>
        <taxon>fabids</taxon>
        <taxon>Fabales</taxon>
        <taxon>Fabaceae</taxon>
        <taxon>Papilionoideae</taxon>
        <taxon>50 kb inversion clade</taxon>
        <taxon>NPAAA clade</taxon>
        <taxon>Hologalegina</taxon>
        <taxon>IRL clade</taxon>
        <taxon>Trifolieae</taxon>
        <taxon>Trifolium</taxon>
    </lineage>
</organism>
<dbReference type="AlphaFoldDB" id="A0A2Z6P1J1"/>
<gene>
    <name evidence="2" type="ORF">TSUD_23220</name>
</gene>
<feature type="region of interest" description="Disordered" evidence="1">
    <location>
        <begin position="58"/>
        <end position="110"/>
    </location>
</feature>
<name>A0A2Z6P1J1_TRISU</name>
<accession>A0A2Z6P1J1</accession>